<accession>A0A940P4W6</accession>
<comment type="caution">
    <text evidence="3">The sequence shown here is derived from an EMBL/GenBank/DDBJ whole genome shotgun (WGS) entry which is preliminary data.</text>
</comment>
<keyword evidence="4" id="KW-1185">Reference proteome</keyword>
<dbReference type="Proteomes" id="UP000674938">
    <property type="component" value="Unassembled WGS sequence"/>
</dbReference>
<reference evidence="3" key="1">
    <citation type="submission" date="2020-12" db="EMBL/GenBank/DDBJ databases">
        <title>Vagococcus allomyrinae sp. nov. and Enterococcus lavae sp. nov., isolated from the larvae of Allomyrina dichotoma.</title>
        <authorList>
            <person name="Lee S.D."/>
        </authorList>
    </citation>
    <scope>NUCLEOTIDE SEQUENCE</scope>
    <source>
        <strain evidence="3">BWB3-3</strain>
    </source>
</reference>
<dbReference type="EMBL" id="JAEEGA010000001">
    <property type="protein sequence ID" value="MBP1039796.1"/>
    <property type="molecule type" value="Genomic_DNA"/>
</dbReference>
<evidence type="ECO:0000313" key="3">
    <source>
        <dbReference type="EMBL" id="MBP1039796.1"/>
    </source>
</evidence>
<keyword evidence="1" id="KW-0472">Membrane</keyword>
<gene>
    <name evidence="3" type="ORF">I6N95_02115</name>
</gene>
<name>A0A940P4W6_9ENTE</name>
<keyword evidence="1" id="KW-1133">Transmembrane helix</keyword>
<feature type="domain" description="Sigma factor regulator C-terminal" evidence="2">
    <location>
        <begin position="211"/>
        <end position="383"/>
    </location>
</feature>
<organism evidence="3 4">
    <name type="scientific">Vagococcus allomyrinae</name>
    <dbReference type="NCBI Taxonomy" id="2794353"/>
    <lineage>
        <taxon>Bacteria</taxon>
        <taxon>Bacillati</taxon>
        <taxon>Bacillota</taxon>
        <taxon>Bacilli</taxon>
        <taxon>Lactobacillales</taxon>
        <taxon>Enterococcaceae</taxon>
        <taxon>Vagococcus</taxon>
    </lineage>
</organism>
<dbReference type="AlphaFoldDB" id="A0A940P4W6"/>
<dbReference type="InterPro" id="IPR025672">
    <property type="entry name" value="Sigma_reg_C_dom"/>
</dbReference>
<keyword evidence="1" id="KW-0812">Transmembrane</keyword>
<protein>
    <submittedName>
        <fullName evidence="3">Anti sigma factor C-terminal domain-containing protein</fullName>
    </submittedName>
</protein>
<dbReference type="Pfam" id="PF13791">
    <property type="entry name" value="Sigma_reg_C"/>
    <property type="match status" value="1"/>
</dbReference>
<feature type="transmembrane region" description="Helical" evidence="1">
    <location>
        <begin position="74"/>
        <end position="96"/>
    </location>
</feature>
<evidence type="ECO:0000256" key="1">
    <source>
        <dbReference type="SAM" id="Phobius"/>
    </source>
</evidence>
<proteinExistence type="predicted"/>
<evidence type="ECO:0000313" key="4">
    <source>
        <dbReference type="Proteomes" id="UP000674938"/>
    </source>
</evidence>
<sequence length="400" mass="45621">MEKRNFEERLKAYQAGWLSPEEEVAIEVEIDKARAIQDYLFAEDFQADMELEFSETIDSQAIQKNVKRRFIKQGVIIGMAVLVSLLLLYFLVWPLVNNFYLNPLTGKSKYRPSDYELYQWAQNYVYTDGDLLTGVFIEGKGLGSYEVKNTYFNAFTNKHRFDSVTLKRNEVIYQARSGDYLDLGDLSMFSTAADFGGRKNESLERKIAQISALPESAWLKVAINFGQSLSIDELESFIREEEILRPLYTKVEVTEEMEGIPQTNFGFRFNRSLVSTGLAIGNKEKKVLDEEYPQLFRTDLFNSASEAEVVREHFISALTYLVDHQGDVPSEEIPAEFPEDASFQPAGALAYVKKHGVKVVRLIVAIPKGEFESLVKNSQINAIGVPEVSMYAPYLETRIF</sequence>
<evidence type="ECO:0000259" key="2">
    <source>
        <dbReference type="Pfam" id="PF13791"/>
    </source>
</evidence>
<dbReference type="RefSeq" id="WP_209524683.1">
    <property type="nucleotide sequence ID" value="NZ_JAEEGA010000001.1"/>
</dbReference>